<dbReference type="HAMAP" id="MF_00014">
    <property type="entry name" value="Ribosome_mat_RimM"/>
    <property type="match status" value="1"/>
</dbReference>
<keyword evidence="1" id="KW-0963">Cytoplasm</keyword>
<keyword evidence="2" id="KW-0690">Ribosome biogenesis</keyword>
<proteinExistence type="inferred from homology"/>
<evidence type="ECO:0000256" key="3">
    <source>
        <dbReference type="ARBA" id="ARBA00022552"/>
    </source>
</evidence>
<dbReference type="InterPro" id="IPR002676">
    <property type="entry name" value="RimM_N"/>
</dbReference>
<evidence type="ECO:0000313" key="7">
    <source>
        <dbReference type="EMBL" id="PJE79564.1"/>
    </source>
</evidence>
<dbReference type="PANTHER" id="PTHR33692:SF1">
    <property type="entry name" value="RIBOSOME MATURATION FACTOR RIMM"/>
    <property type="match status" value="1"/>
</dbReference>
<evidence type="ECO:0000259" key="6">
    <source>
        <dbReference type="Pfam" id="PF05239"/>
    </source>
</evidence>
<dbReference type="NCBIfam" id="TIGR02273">
    <property type="entry name" value="16S_RimM"/>
    <property type="match status" value="1"/>
</dbReference>
<comment type="caution">
    <text evidence="7">The sequence shown here is derived from an EMBL/GenBank/DDBJ whole genome shotgun (WGS) entry which is preliminary data.</text>
</comment>
<dbReference type="GO" id="GO:0043022">
    <property type="term" value="F:ribosome binding"/>
    <property type="evidence" value="ECO:0007669"/>
    <property type="project" value="InterPro"/>
</dbReference>
<dbReference type="InterPro" id="IPR027275">
    <property type="entry name" value="PRC-brl_dom"/>
</dbReference>
<dbReference type="Gene3D" id="2.40.30.60">
    <property type="entry name" value="RimM"/>
    <property type="match status" value="1"/>
</dbReference>
<dbReference type="InterPro" id="IPR011033">
    <property type="entry name" value="PRC_barrel-like_sf"/>
</dbReference>
<accession>A0A2H9T8N2</accession>
<dbReference type="SUPFAM" id="SSF50346">
    <property type="entry name" value="PRC-barrel domain"/>
    <property type="match status" value="1"/>
</dbReference>
<dbReference type="GO" id="GO:0005840">
    <property type="term" value="C:ribosome"/>
    <property type="evidence" value="ECO:0007669"/>
    <property type="project" value="InterPro"/>
</dbReference>
<gene>
    <name evidence="7" type="primary">rimM</name>
    <name evidence="7" type="ORF">CI610_01469</name>
</gene>
<protein>
    <submittedName>
        <fullName evidence="7">Ribosome maturation factor RimM</fullName>
    </submittedName>
</protein>
<dbReference type="AlphaFoldDB" id="A0A2H9T8N2"/>
<organism evidence="7">
    <name type="scientific">invertebrate metagenome</name>
    <dbReference type="NCBI Taxonomy" id="1711999"/>
    <lineage>
        <taxon>unclassified sequences</taxon>
        <taxon>metagenomes</taxon>
        <taxon>organismal metagenomes</taxon>
    </lineage>
</organism>
<keyword evidence="3" id="KW-0698">rRNA processing</keyword>
<dbReference type="InterPro" id="IPR011961">
    <property type="entry name" value="RimM"/>
</dbReference>
<dbReference type="GO" id="GO:0006364">
    <property type="term" value="P:rRNA processing"/>
    <property type="evidence" value="ECO:0007669"/>
    <property type="project" value="UniProtKB-KW"/>
</dbReference>
<feature type="domain" description="RimM N-terminal" evidence="5">
    <location>
        <begin position="15"/>
        <end position="95"/>
    </location>
</feature>
<evidence type="ECO:0000256" key="1">
    <source>
        <dbReference type="ARBA" id="ARBA00022490"/>
    </source>
</evidence>
<sequence>MTKNVVNGAGKRIAIGRIAAVYGVKGWVKVISYTQPVDNLLDYRHWILDHNGVKTTVEIDQGRTHGKGLIAHIAGCDDRELARRYCDSTITISENELPPVADDEVYWHQLEGLDVMTLTADGKSILLGKVNYLMETGANDVLVIKPSKGSIDRRERLVPWLWDQVVTDVNPEKGFIRVNWDPEF</sequence>
<name>A0A2H9T8N2_9ZZZZ</name>
<dbReference type="Gene3D" id="2.30.30.240">
    <property type="entry name" value="PRC-barrel domain"/>
    <property type="match status" value="1"/>
</dbReference>
<dbReference type="PANTHER" id="PTHR33692">
    <property type="entry name" value="RIBOSOME MATURATION FACTOR RIMM"/>
    <property type="match status" value="1"/>
</dbReference>
<dbReference type="Pfam" id="PF01782">
    <property type="entry name" value="RimM"/>
    <property type="match status" value="1"/>
</dbReference>
<dbReference type="InterPro" id="IPR036976">
    <property type="entry name" value="RimM_N_sf"/>
</dbReference>
<dbReference type="EMBL" id="NSIT01000061">
    <property type="protein sequence ID" value="PJE79564.1"/>
    <property type="molecule type" value="Genomic_DNA"/>
</dbReference>
<feature type="domain" description="PRC-barrel" evidence="6">
    <location>
        <begin position="103"/>
        <end position="179"/>
    </location>
</feature>
<evidence type="ECO:0000256" key="2">
    <source>
        <dbReference type="ARBA" id="ARBA00022517"/>
    </source>
</evidence>
<evidence type="ECO:0000256" key="4">
    <source>
        <dbReference type="ARBA" id="ARBA00023186"/>
    </source>
</evidence>
<dbReference type="SUPFAM" id="SSF50447">
    <property type="entry name" value="Translation proteins"/>
    <property type="match status" value="1"/>
</dbReference>
<keyword evidence="4" id="KW-0143">Chaperone</keyword>
<dbReference type="Pfam" id="PF05239">
    <property type="entry name" value="PRC"/>
    <property type="match status" value="1"/>
</dbReference>
<dbReference type="InterPro" id="IPR009000">
    <property type="entry name" value="Transl_B-barrel_sf"/>
</dbReference>
<evidence type="ECO:0000259" key="5">
    <source>
        <dbReference type="Pfam" id="PF01782"/>
    </source>
</evidence>
<reference evidence="7" key="1">
    <citation type="journal article" date="2017" name="Appl. Environ. Microbiol.">
        <title>Molecular characterization of an Endozoicomonas-like organism causing infection in king scallop Pecten maximus L.</title>
        <authorList>
            <person name="Cano I."/>
            <person name="van Aerle R."/>
            <person name="Ross S."/>
            <person name="Verner-Jeffreys D.W."/>
            <person name="Paley R.K."/>
            <person name="Rimmer G."/>
            <person name="Ryder D."/>
            <person name="Hooper P."/>
            <person name="Stone D."/>
            <person name="Feist S.W."/>
        </authorList>
    </citation>
    <scope>NUCLEOTIDE SEQUENCE</scope>
</reference>